<comment type="similarity">
    <text evidence="1">Belongs to the thioredoxin family.</text>
</comment>
<dbReference type="SUPFAM" id="SSF52833">
    <property type="entry name" value="Thioredoxin-like"/>
    <property type="match status" value="1"/>
</dbReference>
<gene>
    <name evidence="4" type="ORF">EV186_103555</name>
</gene>
<dbReference type="PROSITE" id="PS51352">
    <property type="entry name" value="THIOREDOXIN_2"/>
    <property type="match status" value="1"/>
</dbReference>
<dbReference type="InterPro" id="IPR011990">
    <property type="entry name" value="TPR-like_helical_dom_sf"/>
</dbReference>
<dbReference type="CDD" id="cd02956">
    <property type="entry name" value="ybbN"/>
    <property type="match status" value="1"/>
</dbReference>
<comment type="caution">
    <text evidence="4">The sequence shown here is derived from an EMBL/GenBank/DDBJ whole genome shotgun (WGS) entry which is preliminary data.</text>
</comment>
<dbReference type="EMBL" id="SNXZ01000003">
    <property type="protein sequence ID" value="TDP97591.1"/>
    <property type="molecule type" value="Genomic_DNA"/>
</dbReference>
<sequence>MSRAVDLSALKARADATRTSNSSGAAPSGPPSEFVLDTTEETFGAVVEQSLQVPVVVALYASWSPQSMELVATAAKLAAQGRGTWLLAKVDVDANPRIAQTFGAQSVPMLIAVAAGQPIDGLVDVLPEPQLKQWIDRLVTALRDRMPGIAAAEANNAGAPADEPEPEAEDPRLVAAEDALERGDYAAAEAAYQQILDAEPGNEEVKAALAQVRFIARAESADPNAIATADANPDDLDAQFAAADVELAEQRVEDAFRRLVDTVRRTAGEDRDRVRSHLVELFGLFPADDPKVLAARRDLASALF</sequence>
<dbReference type="Gene3D" id="3.40.30.10">
    <property type="entry name" value="Glutaredoxin"/>
    <property type="match status" value="1"/>
</dbReference>
<evidence type="ECO:0000256" key="1">
    <source>
        <dbReference type="ARBA" id="ARBA00008987"/>
    </source>
</evidence>
<dbReference type="AlphaFoldDB" id="A0A4R6SCA3"/>
<proteinExistence type="inferred from homology"/>
<dbReference type="PANTHER" id="PTHR45663:SF11">
    <property type="entry name" value="GEO12009P1"/>
    <property type="match status" value="1"/>
</dbReference>
<dbReference type="GO" id="GO:0005737">
    <property type="term" value="C:cytoplasm"/>
    <property type="evidence" value="ECO:0007669"/>
    <property type="project" value="TreeGrafter"/>
</dbReference>
<accession>A0A4R6SCA3</accession>
<evidence type="ECO:0000256" key="2">
    <source>
        <dbReference type="ARBA" id="ARBA00023284"/>
    </source>
</evidence>
<dbReference type="InterPro" id="IPR036249">
    <property type="entry name" value="Thioredoxin-like_sf"/>
</dbReference>
<dbReference type="Gene3D" id="1.25.40.10">
    <property type="entry name" value="Tetratricopeptide repeat domain"/>
    <property type="match status" value="1"/>
</dbReference>
<dbReference type="GO" id="GO:0015035">
    <property type="term" value="F:protein-disulfide reductase activity"/>
    <property type="evidence" value="ECO:0007669"/>
    <property type="project" value="TreeGrafter"/>
</dbReference>
<organism evidence="4 5">
    <name type="scientific">Labedaea rhizosphaerae</name>
    <dbReference type="NCBI Taxonomy" id="598644"/>
    <lineage>
        <taxon>Bacteria</taxon>
        <taxon>Bacillati</taxon>
        <taxon>Actinomycetota</taxon>
        <taxon>Actinomycetes</taxon>
        <taxon>Pseudonocardiales</taxon>
        <taxon>Pseudonocardiaceae</taxon>
        <taxon>Labedaea</taxon>
    </lineage>
</organism>
<dbReference type="OrthoDB" id="5181746at2"/>
<dbReference type="PANTHER" id="PTHR45663">
    <property type="entry name" value="GEO12009P1"/>
    <property type="match status" value="1"/>
</dbReference>
<name>A0A4R6SCA3_LABRH</name>
<keyword evidence="2" id="KW-0676">Redox-active center</keyword>
<keyword evidence="5" id="KW-1185">Reference proteome</keyword>
<reference evidence="4 5" key="1">
    <citation type="submission" date="2019-03" db="EMBL/GenBank/DDBJ databases">
        <title>Genomic Encyclopedia of Type Strains, Phase IV (KMG-IV): sequencing the most valuable type-strain genomes for metagenomic binning, comparative biology and taxonomic classification.</title>
        <authorList>
            <person name="Goeker M."/>
        </authorList>
    </citation>
    <scope>NUCLEOTIDE SEQUENCE [LARGE SCALE GENOMIC DNA]</scope>
    <source>
        <strain evidence="4 5">DSM 45361</strain>
    </source>
</reference>
<evidence type="ECO:0000259" key="3">
    <source>
        <dbReference type="PROSITE" id="PS51352"/>
    </source>
</evidence>
<dbReference type="Pfam" id="PF14561">
    <property type="entry name" value="TPR_20"/>
    <property type="match status" value="1"/>
</dbReference>
<evidence type="ECO:0000313" key="5">
    <source>
        <dbReference type="Proteomes" id="UP000295444"/>
    </source>
</evidence>
<dbReference type="GO" id="GO:0006950">
    <property type="term" value="P:response to stress"/>
    <property type="evidence" value="ECO:0007669"/>
    <property type="project" value="UniProtKB-ARBA"/>
</dbReference>
<dbReference type="Proteomes" id="UP000295444">
    <property type="component" value="Unassembled WGS sequence"/>
</dbReference>
<protein>
    <submittedName>
        <fullName evidence="4">Putative thioredoxin</fullName>
    </submittedName>
</protein>
<evidence type="ECO:0000313" key="4">
    <source>
        <dbReference type="EMBL" id="TDP97591.1"/>
    </source>
</evidence>
<feature type="domain" description="Thioredoxin" evidence="3">
    <location>
        <begin position="25"/>
        <end position="140"/>
    </location>
</feature>
<dbReference type="InterPro" id="IPR013766">
    <property type="entry name" value="Thioredoxin_domain"/>
</dbReference>
<dbReference type="Pfam" id="PF00085">
    <property type="entry name" value="Thioredoxin"/>
    <property type="match status" value="1"/>
</dbReference>